<dbReference type="InterPro" id="IPR029033">
    <property type="entry name" value="His_PPase_superfam"/>
</dbReference>
<dbReference type="Proteomes" id="UP000597613">
    <property type="component" value="Unassembled WGS sequence"/>
</dbReference>
<organism evidence="2 3">
    <name type="scientific">Sphingomonas albertensis</name>
    <dbReference type="NCBI Taxonomy" id="2762591"/>
    <lineage>
        <taxon>Bacteria</taxon>
        <taxon>Pseudomonadati</taxon>
        <taxon>Pseudomonadota</taxon>
        <taxon>Alphaproteobacteria</taxon>
        <taxon>Sphingomonadales</taxon>
        <taxon>Sphingomonadaceae</taxon>
        <taxon>Sphingomonas</taxon>
    </lineage>
</organism>
<accession>A0ABR7AQ69</accession>
<reference evidence="2 3" key="1">
    <citation type="submission" date="2020-08" db="EMBL/GenBank/DDBJ databases">
        <title>Putative novel bacterial strains isolated from necrotic wheat leaf tissues caused by Xanthomonas translucens.</title>
        <authorList>
            <person name="Tambong J.T."/>
        </authorList>
    </citation>
    <scope>NUCLEOTIDE SEQUENCE [LARGE SCALE GENOMIC DNA]</scope>
    <source>
        <strain evidence="3">DOAB 1063</strain>
    </source>
</reference>
<comment type="caution">
    <text evidence="2">The sequence shown here is derived from an EMBL/GenBank/DDBJ whole genome shotgun (WGS) entry which is preliminary data.</text>
</comment>
<dbReference type="RefSeq" id="WP_187504269.1">
    <property type="nucleotide sequence ID" value="NZ_CP162536.1"/>
</dbReference>
<dbReference type="SUPFAM" id="SSF53254">
    <property type="entry name" value="Phosphoglycerate mutase-like"/>
    <property type="match status" value="1"/>
</dbReference>
<feature type="chain" id="PRO_5045872101" evidence="1">
    <location>
        <begin position="23"/>
        <end position="394"/>
    </location>
</feature>
<dbReference type="Pfam" id="PF00328">
    <property type="entry name" value="His_Phos_2"/>
    <property type="match status" value="2"/>
</dbReference>
<dbReference type="InterPro" id="IPR000560">
    <property type="entry name" value="His_Pase_clade-2"/>
</dbReference>
<evidence type="ECO:0000313" key="3">
    <source>
        <dbReference type="Proteomes" id="UP000597613"/>
    </source>
</evidence>
<dbReference type="PROSITE" id="PS00778">
    <property type="entry name" value="HIS_ACID_PHOSPHAT_2"/>
    <property type="match status" value="1"/>
</dbReference>
<name>A0ABR7AQ69_9SPHN</name>
<evidence type="ECO:0000313" key="2">
    <source>
        <dbReference type="EMBL" id="MBC3942591.1"/>
    </source>
</evidence>
<gene>
    <name evidence="2" type="ORF">H8S47_13010</name>
</gene>
<keyword evidence="1" id="KW-0732">Signal</keyword>
<protein>
    <submittedName>
        <fullName evidence="2">Histidine-type phosphatase</fullName>
    </submittedName>
</protein>
<proteinExistence type="predicted"/>
<feature type="signal peptide" evidence="1">
    <location>
        <begin position="1"/>
        <end position="22"/>
    </location>
</feature>
<sequence>MRLTSLLVGLAIVSSAAFPVRASLVTERAVLVMRHGIRAPLPGEVPDGTRTAAPWPKWSVADSRVTPHGVRALQIVAAEDRKWFAARGLFAAKGCPGAGALRIASNSSDRTIASGDAYAQGFAPGCGLRVEHRAPGMVDPMFEPLRAHATAFDAARAIADIDRATGGMAAVVRRHRDAIASLDRVLGCGGGCVASGPARIVSDDGGHGIALEGAIRGTSGVAQVLLLQYLEGLPARDVGWGRADAATLKRLGALHAALFAVFARPPYMAAHQSSVIGRRVIRSLNDGPRLDVLMGHDTNVAALAAALGVDLVTPGYATNDVPPGGALLFERIRDTVTGRTFVRVSYRTQSPEVLRAGGRGMTVTPLRVAGCARTLCPAAIFTRSLERRLAPVRN</sequence>
<evidence type="ECO:0000256" key="1">
    <source>
        <dbReference type="SAM" id="SignalP"/>
    </source>
</evidence>
<dbReference type="InterPro" id="IPR033379">
    <property type="entry name" value="Acid_Pase_AS"/>
</dbReference>
<dbReference type="EMBL" id="JACONT010000028">
    <property type="protein sequence ID" value="MBC3942591.1"/>
    <property type="molecule type" value="Genomic_DNA"/>
</dbReference>
<dbReference type="Gene3D" id="3.40.50.1240">
    <property type="entry name" value="Phosphoglycerate mutase-like"/>
    <property type="match status" value="2"/>
</dbReference>
<keyword evidence="3" id="KW-1185">Reference proteome</keyword>